<dbReference type="Proteomes" id="UP000265520">
    <property type="component" value="Unassembled WGS sequence"/>
</dbReference>
<reference evidence="1 2" key="1">
    <citation type="journal article" date="2018" name="Front. Plant Sci.">
        <title>Red Clover (Trifolium pratense) and Zigzag Clover (T. medium) - A Picture of Genomic Similarities and Differences.</title>
        <authorList>
            <person name="Dluhosova J."/>
            <person name="Istvanek J."/>
            <person name="Nedelnik J."/>
            <person name="Repkova J."/>
        </authorList>
    </citation>
    <scope>NUCLEOTIDE SEQUENCE [LARGE SCALE GENOMIC DNA]</scope>
    <source>
        <strain evidence="2">cv. 10/8</strain>
        <tissue evidence="1">Leaf</tissue>
    </source>
</reference>
<name>A0A392NGM9_9FABA</name>
<keyword evidence="2" id="KW-1185">Reference proteome</keyword>
<dbReference type="AlphaFoldDB" id="A0A392NGM9"/>
<proteinExistence type="predicted"/>
<sequence length="45" mass="5171">GKSLETIEEIGAECCFINGNQQRRHRDYEEDDFDSIHGSVDNLDD</sequence>
<comment type="caution">
    <text evidence="1">The sequence shown here is derived from an EMBL/GenBank/DDBJ whole genome shotgun (WGS) entry which is preliminary data.</text>
</comment>
<organism evidence="1 2">
    <name type="scientific">Trifolium medium</name>
    <dbReference type="NCBI Taxonomy" id="97028"/>
    <lineage>
        <taxon>Eukaryota</taxon>
        <taxon>Viridiplantae</taxon>
        <taxon>Streptophyta</taxon>
        <taxon>Embryophyta</taxon>
        <taxon>Tracheophyta</taxon>
        <taxon>Spermatophyta</taxon>
        <taxon>Magnoliopsida</taxon>
        <taxon>eudicotyledons</taxon>
        <taxon>Gunneridae</taxon>
        <taxon>Pentapetalae</taxon>
        <taxon>rosids</taxon>
        <taxon>fabids</taxon>
        <taxon>Fabales</taxon>
        <taxon>Fabaceae</taxon>
        <taxon>Papilionoideae</taxon>
        <taxon>50 kb inversion clade</taxon>
        <taxon>NPAAA clade</taxon>
        <taxon>Hologalegina</taxon>
        <taxon>IRL clade</taxon>
        <taxon>Trifolieae</taxon>
        <taxon>Trifolium</taxon>
    </lineage>
</organism>
<evidence type="ECO:0000313" key="2">
    <source>
        <dbReference type="Proteomes" id="UP000265520"/>
    </source>
</evidence>
<evidence type="ECO:0000313" key="1">
    <source>
        <dbReference type="EMBL" id="MCH99016.1"/>
    </source>
</evidence>
<dbReference type="EMBL" id="LXQA010039142">
    <property type="protein sequence ID" value="MCH99016.1"/>
    <property type="molecule type" value="Genomic_DNA"/>
</dbReference>
<accession>A0A392NGM9</accession>
<feature type="non-terminal residue" evidence="1">
    <location>
        <position position="1"/>
    </location>
</feature>
<protein>
    <submittedName>
        <fullName evidence="1">Uncharacterized protein</fullName>
    </submittedName>
</protein>